<dbReference type="Pfam" id="PF10099">
    <property type="entry name" value="RskA_C"/>
    <property type="match status" value="1"/>
</dbReference>
<evidence type="ECO:0000256" key="4">
    <source>
        <dbReference type="ARBA" id="ARBA00022692"/>
    </source>
</evidence>
<keyword evidence="4 12" id="KW-0812">Transmembrane</keyword>
<keyword evidence="15" id="KW-1185">Reference proteome</keyword>
<keyword evidence="8" id="KW-0804">Transcription</keyword>
<dbReference type="Gene3D" id="1.10.10.1320">
    <property type="entry name" value="Anti-sigma factor, zinc-finger domain"/>
    <property type="match status" value="1"/>
</dbReference>
<keyword evidence="6" id="KW-0805">Transcription regulation</keyword>
<dbReference type="PANTHER" id="PTHR37461:SF1">
    <property type="entry name" value="ANTI-SIGMA-K FACTOR RSKA"/>
    <property type="match status" value="1"/>
</dbReference>
<dbReference type="GO" id="GO:0006417">
    <property type="term" value="P:regulation of translation"/>
    <property type="evidence" value="ECO:0007669"/>
    <property type="project" value="TreeGrafter"/>
</dbReference>
<dbReference type="GO" id="GO:0016989">
    <property type="term" value="F:sigma factor antagonist activity"/>
    <property type="evidence" value="ECO:0007669"/>
    <property type="project" value="TreeGrafter"/>
</dbReference>
<keyword evidence="3" id="KW-1003">Cell membrane</keyword>
<evidence type="ECO:0000256" key="10">
    <source>
        <dbReference type="ARBA" id="ARBA00030803"/>
    </source>
</evidence>
<evidence type="ECO:0000256" key="12">
    <source>
        <dbReference type="SAM" id="Phobius"/>
    </source>
</evidence>
<evidence type="ECO:0000256" key="9">
    <source>
        <dbReference type="ARBA" id="ARBA00029829"/>
    </source>
</evidence>
<evidence type="ECO:0000256" key="11">
    <source>
        <dbReference type="SAM" id="MobiDB-lite"/>
    </source>
</evidence>
<dbReference type="Proteomes" id="UP000321034">
    <property type="component" value="Unassembled WGS sequence"/>
</dbReference>
<dbReference type="InterPro" id="IPR051474">
    <property type="entry name" value="Anti-sigma-K/W_factor"/>
</dbReference>
<dbReference type="PANTHER" id="PTHR37461">
    <property type="entry name" value="ANTI-SIGMA-K FACTOR RSKA"/>
    <property type="match status" value="1"/>
</dbReference>
<comment type="caution">
    <text evidence="14">The sequence shown here is derived from an EMBL/GenBank/DDBJ whole genome shotgun (WGS) entry which is preliminary data.</text>
</comment>
<gene>
    <name evidence="14" type="ORF">FVP77_01910</name>
</gene>
<organism evidence="14 15">
    <name type="scientific">Microbacterium hatanonis</name>
    <dbReference type="NCBI Taxonomy" id="404366"/>
    <lineage>
        <taxon>Bacteria</taxon>
        <taxon>Bacillati</taxon>
        <taxon>Actinomycetota</taxon>
        <taxon>Actinomycetes</taxon>
        <taxon>Micrococcales</taxon>
        <taxon>Microbacteriaceae</taxon>
        <taxon>Microbacterium</taxon>
    </lineage>
</organism>
<proteinExistence type="predicted"/>
<dbReference type="RefSeq" id="WP_147893000.1">
    <property type="nucleotide sequence ID" value="NZ_BAAANR010000001.1"/>
</dbReference>
<evidence type="ECO:0000313" key="14">
    <source>
        <dbReference type="EMBL" id="TXK12261.1"/>
    </source>
</evidence>
<evidence type="ECO:0000256" key="1">
    <source>
        <dbReference type="ARBA" id="ARBA00004167"/>
    </source>
</evidence>
<keyword evidence="5 12" id="KW-1133">Transmembrane helix</keyword>
<feature type="region of interest" description="Disordered" evidence="11">
    <location>
        <begin position="77"/>
        <end position="103"/>
    </location>
</feature>
<sequence>MNESTFAELATGFALSALSPADRRDFEAALAEHPEWEKHVRTEAETVLLLADAVEPVVPPASIREELMARILVTPQTPDAASEPDEEDFAAAGPAPVTAPARASTGGMRRRWFTLAASIVAVLALGFGAVTIGQQLTRPAAVVALEQIQGASDAQSASVALSDGGEATAHWSAERGEVVLVSDGMPVIADDQTFELWLVRDGDAIPAGTFGATDGTATALLAGAYQPGDIIAVTIEADGGSPTGEPTGDPIVAIATA</sequence>
<dbReference type="AlphaFoldDB" id="A0A5C8I227"/>
<reference evidence="14 15" key="1">
    <citation type="submission" date="2019-08" db="EMBL/GenBank/DDBJ databases">
        <authorList>
            <person name="Dong K."/>
        </authorList>
    </citation>
    <scope>NUCLEOTIDE SEQUENCE [LARGE SCALE GENOMIC DNA]</scope>
    <source>
        <strain evidence="14 15">JCM14558</strain>
    </source>
</reference>
<evidence type="ECO:0000256" key="7">
    <source>
        <dbReference type="ARBA" id="ARBA00023136"/>
    </source>
</evidence>
<comment type="subcellular location">
    <subcellularLocation>
        <location evidence="2">Cell membrane</location>
    </subcellularLocation>
    <subcellularLocation>
        <location evidence="1">Membrane</location>
        <topology evidence="1">Single-pass membrane protein</topology>
    </subcellularLocation>
</comment>
<feature type="compositionally biased region" description="Low complexity" evidence="11">
    <location>
        <begin position="90"/>
        <end position="103"/>
    </location>
</feature>
<feature type="transmembrane region" description="Helical" evidence="12">
    <location>
        <begin position="112"/>
        <end position="132"/>
    </location>
</feature>
<evidence type="ECO:0000313" key="15">
    <source>
        <dbReference type="Proteomes" id="UP000321034"/>
    </source>
</evidence>
<dbReference type="InterPro" id="IPR018764">
    <property type="entry name" value="RskA_C"/>
</dbReference>
<evidence type="ECO:0000256" key="8">
    <source>
        <dbReference type="ARBA" id="ARBA00023163"/>
    </source>
</evidence>
<name>A0A5C8I227_9MICO</name>
<evidence type="ECO:0000259" key="13">
    <source>
        <dbReference type="Pfam" id="PF10099"/>
    </source>
</evidence>
<evidence type="ECO:0000256" key="5">
    <source>
        <dbReference type="ARBA" id="ARBA00022989"/>
    </source>
</evidence>
<dbReference type="OrthoDB" id="153510at2"/>
<keyword evidence="7 12" id="KW-0472">Membrane</keyword>
<evidence type="ECO:0000256" key="3">
    <source>
        <dbReference type="ARBA" id="ARBA00022475"/>
    </source>
</evidence>
<protein>
    <recommendedName>
        <fullName evidence="10">Regulator of SigK</fullName>
    </recommendedName>
    <alternativeName>
        <fullName evidence="9">Sigma-K anti-sigma factor RskA</fullName>
    </alternativeName>
</protein>
<dbReference type="InterPro" id="IPR041916">
    <property type="entry name" value="Anti_sigma_zinc_sf"/>
</dbReference>
<evidence type="ECO:0000256" key="2">
    <source>
        <dbReference type="ARBA" id="ARBA00004236"/>
    </source>
</evidence>
<dbReference type="EMBL" id="VRSV01000001">
    <property type="protein sequence ID" value="TXK12261.1"/>
    <property type="molecule type" value="Genomic_DNA"/>
</dbReference>
<accession>A0A5C8I227</accession>
<evidence type="ECO:0000256" key="6">
    <source>
        <dbReference type="ARBA" id="ARBA00023015"/>
    </source>
</evidence>
<feature type="domain" description="Anti-sigma K factor RskA C-terminal" evidence="13">
    <location>
        <begin position="116"/>
        <end position="249"/>
    </location>
</feature>
<dbReference type="GO" id="GO:0005886">
    <property type="term" value="C:plasma membrane"/>
    <property type="evidence" value="ECO:0007669"/>
    <property type="project" value="UniProtKB-SubCell"/>
</dbReference>